<evidence type="ECO:0000313" key="1">
    <source>
        <dbReference type="EMBL" id="PNS12624.1"/>
    </source>
</evidence>
<gene>
    <name evidence="1" type="ORF">COO59_05755</name>
</gene>
<accession>A0A2K1QC58</accession>
<dbReference type="OrthoDB" id="6463131at2"/>
<protein>
    <submittedName>
        <fullName evidence="1">Uncharacterized protein</fullName>
    </submittedName>
</protein>
<name>A0A2K1QC58_9GAMM</name>
<proteinExistence type="predicted"/>
<dbReference type="EMBL" id="NWUO01000003">
    <property type="protein sequence ID" value="PNS12624.1"/>
    <property type="molecule type" value="Genomic_DNA"/>
</dbReference>
<organism evidence="1 2">
    <name type="scientific">Mixta theicola</name>
    <dbReference type="NCBI Taxonomy" id="1458355"/>
    <lineage>
        <taxon>Bacteria</taxon>
        <taxon>Pseudomonadati</taxon>
        <taxon>Pseudomonadota</taxon>
        <taxon>Gammaproteobacteria</taxon>
        <taxon>Enterobacterales</taxon>
        <taxon>Erwiniaceae</taxon>
        <taxon>Mixta</taxon>
    </lineage>
</organism>
<evidence type="ECO:0000313" key="2">
    <source>
        <dbReference type="Proteomes" id="UP000236345"/>
    </source>
</evidence>
<comment type="caution">
    <text evidence="1">The sequence shown here is derived from an EMBL/GenBank/DDBJ whole genome shotgun (WGS) entry which is preliminary data.</text>
</comment>
<reference evidence="2" key="1">
    <citation type="submission" date="2017-09" db="EMBL/GenBank/DDBJ databases">
        <authorList>
            <person name="Palmer M."/>
            <person name="Steenkamp E.T."/>
            <person name="Coetzee M.P."/>
            <person name="Avontuur J.R."/>
            <person name="Van Zyl E."/>
            <person name="Chan W.-Y."/>
            <person name="Blom J."/>
            <person name="Venter S.N."/>
        </authorList>
    </citation>
    <scope>NUCLEOTIDE SEQUENCE [LARGE SCALE GENOMIC DNA]</scope>
    <source>
        <strain evidence="2">QC88-366</strain>
    </source>
</reference>
<dbReference type="AlphaFoldDB" id="A0A2K1QC58"/>
<keyword evidence="2" id="KW-1185">Reference proteome</keyword>
<dbReference type="RefSeq" id="WP_103058862.1">
    <property type="nucleotide sequence ID" value="NZ_BSOF01000028.1"/>
</dbReference>
<sequence>MKKMLRVLSCVIILFSSALFIAWPYIKMMFAGSAYYTQQDKREYEFYTPALLKNMPRISKNYRFEFGNITGPEAHVFTVRFDGTTETTRIRNYLISVGYEPQAECDVKAECWLSPRTKDIVTLIKYTDTDSVAVQIYRMPEPITAKF</sequence>
<dbReference type="Proteomes" id="UP000236345">
    <property type="component" value="Unassembled WGS sequence"/>
</dbReference>